<keyword evidence="2" id="KW-1185">Reference proteome</keyword>
<sequence length="99" mass="11606">MTSYQLASDLAASKKIYITSNYLYVSRREIYKQPCEFCSIDGLLEEVVLLEPEISPRSSQLDVKTMRYKVLFIDTFQFSLYNRFQVTIDLGETWNSLSR</sequence>
<dbReference type="AlphaFoldDB" id="A0AAV4T7Z4"/>
<reference evidence="1 2" key="1">
    <citation type="submission" date="2021-06" db="EMBL/GenBank/DDBJ databases">
        <title>Caerostris darwini draft genome.</title>
        <authorList>
            <person name="Kono N."/>
            <person name="Arakawa K."/>
        </authorList>
    </citation>
    <scope>NUCLEOTIDE SEQUENCE [LARGE SCALE GENOMIC DNA]</scope>
</reference>
<accession>A0AAV4T7Z4</accession>
<name>A0AAV4T7Z4_9ARAC</name>
<protein>
    <submittedName>
        <fullName evidence="1">Uncharacterized protein</fullName>
    </submittedName>
</protein>
<dbReference type="EMBL" id="BPLQ01009118">
    <property type="protein sequence ID" value="GIY41834.1"/>
    <property type="molecule type" value="Genomic_DNA"/>
</dbReference>
<comment type="caution">
    <text evidence="1">The sequence shown here is derived from an EMBL/GenBank/DDBJ whole genome shotgun (WGS) entry which is preliminary data.</text>
</comment>
<evidence type="ECO:0000313" key="1">
    <source>
        <dbReference type="EMBL" id="GIY41834.1"/>
    </source>
</evidence>
<evidence type="ECO:0000313" key="2">
    <source>
        <dbReference type="Proteomes" id="UP001054837"/>
    </source>
</evidence>
<organism evidence="1 2">
    <name type="scientific">Caerostris darwini</name>
    <dbReference type="NCBI Taxonomy" id="1538125"/>
    <lineage>
        <taxon>Eukaryota</taxon>
        <taxon>Metazoa</taxon>
        <taxon>Ecdysozoa</taxon>
        <taxon>Arthropoda</taxon>
        <taxon>Chelicerata</taxon>
        <taxon>Arachnida</taxon>
        <taxon>Araneae</taxon>
        <taxon>Araneomorphae</taxon>
        <taxon>Entelegynae</taxon>
        <taxon>Araneoidea</taxon>
        <taxon>Araneidae</taxon>
        <taxon>Caerostris</taxon>
    </lineage>
</organism>
<gene>
    <name evidence="1" type="ORF">CDAR_484061</name>
</gene>
<dbReference type="Proteomes" id="UP001054837">
    <property type="component" value="Unassembled WGS sequence"/>
</dbReference>
<proteinExistence type="predicted"/>